<organism evidence="3">
    <name type="scientific">Tanacetum cinerariifolium</name>
    <name type="common">Dalmatian daisy</name>
    <name type="synonym">Chrysanthemum cinerariifolium</name>
    <dbReference type="NCBI Taxonomy" id="118510"/>
    <lineage>
        <taxon>Eukaryota</taxon>
        <taxon>Viridiplantae</taxon>
        <taxon>Streptophyta</taxon>
        <taxon>Embryophyta</taxon>
        <taxon>Tracheophyta</taxon>
        <taxon>Spermatophyta</taxon>
        <taxon>Magnoliopsida</taxon>
        <taxon>eudicotyledons</taxon>
        <taxon>Gunneridae</taxon>
        <taxon>Pentapetalae</taxon>
        <taxon>asterids</taxon>
        <taxon>campanulids</taxon>
        <taxon>Asterales</taxon>
        <taxon>Asteraceae</taxon>
        <taxon>Asteroideae</taxon>
        <taxon>Anthemideae</taxon>
        <taxon>Anthemidinae</taxon>
        <taxon>Tanacetum</taxon>
    </lineage>
</organism>
<accession>A0A6L2LL65</accession>
<dbReference type="InterPro" id="IPR013103">
    <property type="entry name" value="RVT_2"/>
</dbReference>
<dbReference type="PANTHER" id="PTHR11439">
    <property type="entry name" value="GAG-POL-RELATED RETROTRANSPOSON"/>
    <property type="match status" value="1"/>
</dbReference>
<feature type="compositionally biased region" description="Acidic residues" evidence="1">
    <location>
        <begin position="683"/>
        <end position="698"/>
    </location>
</feature>
<dbReference type="Pfam" id="PF07727">
    <property type="entry name" value="RVT_2"/>
    <property type="match status" value="1"/>
</dbReference>
<sequence length="728" mass="81359">MIAGGGPKWLFDIDALSESMKYTPVPIESESDNQERPNAESSTKTVNTVRPVNNATPTYADYPSDPLMPNLEDTEIFDDGYDDRDEGAEADYNNLEIVISVSPITSTRIHKDHPKEQIIREVNSVVQTRKIAKPNEAGLITFINKQSRTNHKDFKNYLFACFVSRMEPKKAIRLFLAYASFMDFTVYQMDVKSAFLYGTIKEDMYVSQPPGFVDLEFPDRVYKVEKTLCLHQAPRACVKSGSTLMETHKPLSTDAARTDVDVHLYRSMIGSLMYLTSSRPDIMFDVCACLRFQVQPKVSHMHAVKRIFRYLKGQPTLGLWYPKDSPLELIAYSDSDYAGPSLDRKSTPGGCRFLGSRPISWQCKKQTIMANSTIEADYIVASNCCGQVFSNMARKNVNFLGKVTSLFDSMLVQHQAPEGEGGGASVERAITTDASLEAAQASDNILKNQTTAMPNVDIPQGMDRGGRPMRQETMGGTSAQTRSERVLEQPNESPLIEGHTSGSGEGRMEHTVELTDTIPPTPYDSPLAGGCTPGSDKGMVKLEELMDLCTILSNRVTTLENELSSTKVGRIIEELDKDEDINLVSEQGEVHETAELSKDANDATLAETLLNIKRSTTKDKGKGIMLFAEELAKETARQEQENYKLEKALELKRKLDKGEEDVDKGRSQAELFQKDEKQKLDQQTEEEEDEVEAQVDSDQEVKEMELYMRMVPDEDIAIDDIPLATKPQ</sequence>
<evidence type="ECO:0000259" key="2">
    <source>
        <dbReference type="Pfam" id="PF07727"/>
    </source>
</evidence>
<feature type="domain" description="Reverse transcriptase Ty1/copia-type" evidence="2">
    <location>
        <begin position="170"/>
        <end position="244"/>
    </location>
</feature>
<feature type="region of interest" description="Disordered" evidence="1">
    <location>
        <begin position="466"/>
        <end position="507"/>
    </location>
</feature>
<proteinExistence type="predicted"/>
<dbReference type="CDD" id="cd09272">
    <property type="entry name" value="RNase_HI_RT_Ty1"/>
    <property type="match status" value="1"/>
</dbReference>
<evidence type="ECO:0000313" key="3">
    <source>
        <dbReference type="EMBL" id="GEU61829.1"/>
    </source>
</evidence>
<feature type="region of interest" description="Disordered" evidence="1">
    <location>
        <begin position="656"/>
        <end position="703"/>
    </location>
</feature>
<protein>
    <submittedName>
        <fullName evidence="3">Uncharacterized mitochondrial protein AtMg00810-like</fullName>
    </submittedName>
</protein>
<dbReference type="AlphaFoldDB" id="A0A6L2LL65"/>
<comment type="caution">
    <text evidence="3">The sequence shown here is derived from an EMBL/GenBank/DDBJ whole genome shotgun (WGS) entry which is preliminary data.</text>
</comment>
<gene>
    <name evidence="3" type="ORF">Tci_033807</name>
</gene>
<evidence type="ECO:0000256" key="1">
    <source>
        <dbReference type="SAM" id="MobiDB-lite"/>
    </source>
</evidence>
<feature type="compositionally biased region" description="Basic and acidic residues" evidence="1">
    <location>
        <begin position="656"/>
        <end position="682"/>
    </location>
</feature>
<dbReference type="PANTHER" id="PTHR11439:SF495">
    <property type="entry name" value="REVERSE TRANSCRIPTASE, RNA-DEPENDENT DNA POLYMERASE-RELATED"/>
    <property type="match status" value="1"/>
</dbReference>
<reference evidence="3" key="1">
    <citation type="journal article" date="2019" name="Sci. Rep.">
        <title>Draft genome of Tanacetum cinerariifolium, the natural source of mosquito coil.</title>
        <authorList>
            <person name="Yamashiro T."/>
            <person name="Shiraishi A."/>
            <person name="Satake H."/>
            <person name="Nakayama K."/>
        </authorList>
    </citation>
    <scope>NUCLEOTIDE SEQUENCE</scope>
</reference>
<dbReference type="EMBL" id="BKCJ010004568">
    <property type="protein sequence ID" value="GEU61829.1"/>
    <property type="molecule type" value="Genomic_DNA"/>
</dbReference>
<name>A0A6L2LL65_TANCI</name>
<feature type="region of interest" description="Disordered" evidence="1">
    <location>
        <begin position="24"/>
        <end position="46"/>
    </location>
</feature>